<accession>A0ABN6UU79</accession>
<dbReference type="InterPro" id="IPR032466">
    <property type="entry name" value="Metal_Hydrolase"/>
</dbReference>
<dbReference type="Gene3D" id="3.40.50.10910">
    <property type="entry name" value="Amidohydrolase"/>
    <property type="match status" value="1"/>
</dbReference>
<dbReference type="Gene3D" id="1.20.58.520">
    <property type="entry name" value="Amidohydrolase"/>
    <property type="match status" value="1"/>
</dbReference>
<dbReference type="Gene3D" id="3.30.110.90">
    <property type="entry name" value="Amidohydrolase"/>
    <property type="match status" value="1"/>
</dbReference>
<reference evidence="4" key="1">
    <citation type="journal article" date="2023" name="Int. J. Syst. Evol. Microbiol.">
        <title>Mesoterricola silvestris gen. nov., sp. nov., Mesoterricola sediminis sp. nov., Geothrix oryzae sp. nov., Geothrix edaphica sp. nov., Geothrix rubra sp. nov., and Geothrix limicola sp. nov., six novel members of Acidobacteriota isolated from soils.</title>
        <authorList>
            <person name="Itoh H."/>
            <person name="Sugisawa Y."/>
            <person name="Mise K."/>
            <person name="Xu Z."/>
            <person name="Kuniyasu M."/>
            <person name="Ushijima N."/>
            <person name="Kawano K."/>
            <person name="Kobayashi E."/>
            <person name="Shiratori Y."/>
            <person name="Masuda Y."/>
            <person name="Senoo K."/>
        </authorList>
    </citation>
    <scope>NUCLEOTIDE SEQUENCE [LARGE SCALE GENOMIC DNA]</scope>
    <source>
        <strain evidence="4">Red222</strain>
    </source>
</reference>
<feature type="chain" id="PRO_5045272404" evidence="1">
    <location>
        <begin position="20"/>
        <end position="489"/>
    </location>
</feature>
<proteinExistence type="predicted"/>
<dbReference type="InterPro" id="IPR011059">
    <property type="entry name" value="Metal-dep_hydrolase_composite"/>
</dbReference>
<dbReference type="RefSeq" id="WP_286354936.1">
    <property type="nucleotide sequence ID" value="NZ_AP027079.1"/>
</dbReference>
<evidence type="ECO:0000256" key="1">
    <source>
        <dbReference type="SAM" id="SignalP"/>
    </source>
</evidence>
<organism evidence="3 4">
    <name type="scientific">Geothrix oryzae</name>
    <dbReference type="NCBI Taxonomy" id="2927975"/>
    <lineage>
        <taxon>Bacteria</taxon>
        <taxon>Pseudomonadati</taxon>
        <taxon>Acidobacteriota</taxon>
        <taxon>Holophagae</taxon>
        <taxon>Holophagales</taxon>
        <taxon>Holophagaceae</taxon>
        <taxon>Geothrix</taxon>
    </lineage>
</organism>
<dbReference type="Gene3D" id="2.30.40.10">
    <property type="entry name" value="Urease, subunit C, domain 1"/>
    <property type="match status" value="1"/>
</dbReference>
<evidence type="ECO:0000259" key="2">
    <source>
        <dbReference type="Pfam" id="PF01979"/>
    </source>
</evidence>
<name>A0ABN6UU79_9BACT</name>
<keyword evidence="1" id="KW-0732">Signal</keyword>
<dbReference type="InterPro" id="IPR006680">
    <property type="entry name" value="Amidohydro-rel"/>
</dbReference>
<gene>
    <name evidence="3" type="ORF">GETHOR_04140</name>
</gene>
<feature type="domain" description="Amidohydrolase-related" evidence="2">
    <location>
        <begin position="352"/>
        <end position="470"/>
    </location>
</feature>
<keyword evidence="4" id="KW-1185">Reference proteome</keyword>
<dbReference type="EMBL" id="AP027079">
    <property type="protein sequence ID" value="BDU68313.1"/>
    <property type="molecule type" value="Genomic_DNA"/>
</dbReference>
<dbReference type="SUPFAM" id="SSF51338">
    <property type="entry name" value="Composite domain of metallo-dependent hydrolases"/>
    <property type="match status" value="1"/>
</dbReference>
<dbReference type="PANTHER" id="PTHR43135:SF3">
    <property type="entry name" value="ALPHA-D-RIBOSE 1-METHYLPHOSPHONATE 5-TRIPHOSPHATE DIPHOSPHATASE"/>
    <property type="match status" value="1"/>
</dbReference>
<dbReference type="PANTHER" id="PTHR43135">
    <property type="entry name" value="ALPHA-D-RIBOSE 1-METHYLPHOSPHONATE 5-TRIPHOSPHATE DIPHOSPHATASE"/>
    <property type="match status" value="1"/>
</dbReference>
<evidence type="ECO:0000313" key="4">
    <source>
        <dbReference type="Proteomes" id="UP001242010"/>
    </source>
</evidence>
<sequence length="489" mass="51907">MSAHARLASLAFALGTALAAQPGPPPSAEVRAFLKVDAPVVALLHARVVDGTGAPAREDQTLILRGGRIEAMGAASTVATPKGAQVLDLTGHTVLPGLVGMHNHLFYTHSIHSDEKGAAVPPGRLFAEIAHSAPRLYLACGVTTIRTTGSLEPYTDLNIKRQIDAGLLPGPKMDVTGPYLEGLEPMTPQMHGLRSPEEARRFVDFWADAGVTSFKAYMNIHRADLGAAIQAAHARGLKVTGHLGSVTWPEAMALGIDNFEHGPVYTDTEFAPGKTPDICPPVAVSWSAWLKVDVDGAEVQKLIRDLVEKKVALTSTLPVFEMMVPGRPPLQPRVLAAMSAESKASYLAARAKVRVVPNSTPEQLLKKEMAFERAFVKAGGLLLAGPDPTGMGGVLPGFGDHRELELLVEAGFTPAEAIRIYTANGAAFLGRLDRIGTLASGKQADLVVVKGDPTARIEDIEQVVTVFKDGLGYDSARLIESVRGHVGIR</sequence>
<dbReference type="SUPFAM" id="SSF51556">
    <property type="entry name" value="Metallo-dependent hydrolases"/>
    <property type="match status" value="1"/>
</dbReference>
<feature type="signal peptide" evidence="1">
    <location>
        <begin position="1"/>
        <end position="19"/>
    </location>
</feature>
<evidence type="ECO:0000313" key="3">
    <source>
        <dbReference type="EMBL" id="BDU68313.1"/>
    </source>
</evidence>
<protein>
    <submittedName>
        <fullName evidence="3">Amidohydrolase</fullName>
    </submittedName>
</protein>
<dbReference type="Proteomes" id="UP001242010">
    <property type="component" value="Chromosome"/>
</dbReference>
<dbReference type="Pfam" id="PF01979">
    <property type="entry name" value="Amidohydro_1"/>
    <property type="match status" value="1"/>
</dbReference>
<dbReference type="InterPro" id="IPR051781">
    <property type="entry name" value="Metallo-dep_Hydrolase"/>
</dbReference>